<reference evidence="3" key="2">
    <citation type="submission" date="2021-12" db="EMBL/GenBank/DDBJ databases">
        <title>Resequencing data analysis of finger millet.</title>
        <authorList>
            <person name="Hatakeyama M."/>
            <person name="Aluri S."/>
            <person name="Balachadran M.T."/>
            <person name="Sivarajan S.R."/>
            <person name="Poveda L."/>
            <person name="Shimizu-Inatsugi R."/>
            <person name="Schlapbach R."/>
            <person name="Sreeman S.M."/>
            <person name="Shimizu K.K."/>
        </authorList>
    </citation>
    <scope>NUCLEOTIDE SEQUENCE</scope>
</reference>
<dbReference type="PANTHER" id="PTHR34461:SF2">
    <property type="entry name" value="EXPRESSED PROTEIN"/>
    <property type="match status" value="1"/>
</dbReference>
<feature type="region of interest" description="Disordered" evidence="1">
    <location>
        <begin position="657"/>
        <end position="682"/>
    </location>
</feature>
<dbReference type="EMBL" id="BQKI01000199">
    <property type="protein sequence ID" value="GJN40977.1"/>
    <property type="molecule type" value="Genomic_DNA"/>
</dbReference>
<feature type="region of interest" description="Disordered" evidence="1">
    <location>
        <begin position="1"/>
        <end position="34"/>
    </location>
</feature>
<organism evidence="3 4">
    <name type="scientific">Eleusine coracana subsp. coracana</name>
    <dbReference type="NCBI Taxonomy" id="191504"/>
    <lineage>
        <taxon>Eukaryota</taxon>
        <taxon>Viridiplantae</taxon>
        <taxon>Streptophyta</taxon>
        <taxon>Embryophyta</taxon>
        <taxon>Tracheophyta</taxon>
        <taxon>Spermatophyta</taxon>
        <taxon>Magnoliopsida</taxon>
        <taxon>Liliopsida</taxon>
        <taxon>Poales</taxon>
        <taxon>Poaceae</taxon>
        <taxon>PACMAD clade</taxon>
        <taxon>Chloridoideae</taxon>
        <taxon>Cynodonteae</taxon>
        <taxon>Eleusininae</taxon>
        <taxon>Eleusine</taxon>
    </lineage>
</organism>
<proteinExistence type="predicted"/>
<protein>
    <submittedName>
        <fullName evidence="3">Uncharacterized protein</fullName>
    </submittedName>
</protein>
<dbReference type="Proteomes" id="UP001054889">
    <property type="component" value="Unassembled WGS sequence"/>
</dbReference>
<sequence length="828" mass="91992">MPAAALSNHNSCPRRSSRLKNRHMMYDEDSDEDSLSLKHVKIEVPDLEEILSPSTSSVNVASVNDKDCEQGFDNISLKDLRARCKAKNRKTSKITSGGSDIKNQTQSRNMEDEKTKDEFDLDKPLVSLKQKRQRTSPSKANKKTDVLTSSLYTGKVDDTTSERNQTPPEQISLLEAVTHDSVIEELETGPADLVHSTVIGDCTKEIAEEEDCCAKEETPIEPEIFDIQDIYSEEAETSCCVTPSCPDRDFFDYSSVELQQMSREDEPCFINQVTKLTHVVDHSSELINSTETCNFDAAAEKATNFVSSLDIIDELSDNQETPKDITKSDKYSTGNGFSICFVDQSCHDYVYEDESWNTEAVEDNEPETVTGLEELSPINKSSTDIMSPLVGIQSDLCGSIDMKCTSLEEVVQMQRQSQLDATPKQIVQDREIKHATTDYTFVFDKNHDLALPANFVTQDGRLESIVYEALNNHTQKMASENTSSVDAISLPNSVQQSLENVNMLNSRIDYGICKSACDEGSGEIQGRLIETCVNKETASCVPSEISVAEETEEIHAGAPNSSATSLETENQNVKSDIFIDGESIEEHAPKSLFSKRKIMSPTSQEKLCNALTGIDLCGVKRLKTVTVENYEKARISLPQAAHSQERSAFSMDRRLRGRMPVSPTSNGVPKSGETPSHQHATCSCKRSSPVVLDTEKAVEFSQRQMHDIENIAAKLMRSLKQMKSIVDQTLSSEAYSVVPNFNTAEIRAASEDASEVEKTTRKWLAIMNKDCNRFCKILNLAKKNDVSAHGVPRKQRKITFADEAGGKLCHVKVFKDRNISLSECQSDL</sequence>
<keyword evidence="4" id="KW-1185">Reference proteome</keyword>
<accession>A0AAV5G2T1</accession>
<evidence type="ECO:0000313" key="3">
    <source>
        <dbReference type="EMBL" id="GJN40977.1"/>
    </source>
</evidence>
<feature type="compositionally biased region" description="Polar residues" evidence="1">
    <location>
        <begin position="662"/>
        <end position="682"/>
    </location>
</feature>
<dbReference type="AlphaFoldDB" id="A0AAV5G2T1"/>
<comment type="caution">
    <text evidence="3">The sequence shown here is derived from an EMBL/GenBank/DDBJ whole genome shotgun (WGS) entry which is preliminary data.</text>
</comment>
<feature type="region of interest" description="Disordered" evidence="1">
    <location>
        <begin position="86"/>
        <end position="166"/>
    </location>
</feature>
<name>A0AAV5G2T1_ELECO</name>
<evidence type="ECO:0000256" key="1">
    <source>
        <dbReference type="SAM" id="MobiDB-lite"/>
    </source>
</evidence>
<reference evidence="3" key="1">
    <citation type="journal article" date="2018" name="DNA Res.">
        <title>Multiple hybrid de novo genome assembly of finger millet, an orphan allotetraploid crop.</title>
        <authorList>
            <person name="Hatakeyama M."/>
            <person name="Aluri S."/>
            <person name="Balachadran M.T."/>
            <person name="Sivarajan S.R."/>
            <person name="Patrignani A."/>
            <person name="Gruter S."/>
            <person name="Poveda L."/>
            <person name="Shimizu-Inatsugi R."/>
            <person name="Baeten J."/>
            <person name="Francoijs K.J."/>
            <person name="Nataraja K.N."/>
            <person name="Reddy Y.A.N."/>
            <person name="Phadnis S."/>
            <person name="Ravikumar R.L."/>
            <person name="Schlapbach R."/>
            <person name="Sreeman S.M."/>
            <person name="Shimizu K.K."/>
        </authorList>
    </citation>
    <scope>NUCLEOTIDE SEQUENCE</scope>
</reference>
<feature type="compositionally biased region" description="Basic and acidic residues" evidence="1">
    <location>
        <begin position="109"/>
        <end position="123"/>
    </location>
</feature>
<dbReference type="PANTHER" id="PTHR34461">
    <property type="entry name" value="EXPRESSED PROTEIN"/>
    <property type="match status" value="1"/>
</dbReference>
<dbReference type="EMBL" id="BQKI01000199">
    <property type="protein sequence ID" value="GJN40879.1"/>
    <property type="molecule type" value="Genomic_DNA"/>
</dbReference>
<evidence type="ECO:0000313" key="4">
    <source>
        <dbReference type="Proteomes" id="UP001054889"/>
    </source>
</evidence>
<feature type="compositionally biased region" description="Polar residues" evidence="1">
    <location>
        <begin position="93"/>
        <end position="108"/>
    </location>
</feature>
<evidence type="ECO:0000313" key="2">
    <source>
        <dbReference type="EMBL" id="GJN40879.1"/>
    </source>
</evidence>
<gene>
    <name evidence="3" type="primary">gn00294</name>
    <name evidence="2" type="synonym">gn00189</name>
    <name evidence="2" type="ORF">PR202_gn00189</name>
    <name evidence="3" type="ORF">PR202_gn00294</name>
</gene>